<feature type="transmembrane region" description="Helical" evidence="6">
    <location>
        <begin position="480"/>
        <end position="497"/>
    </location>
</feature>
<evidence type="ECO:0000256" key="6">
    <source>
        <dbReference type="SAM" id="Phobius"/>
    </source>
</evidence>
<gene>
    <name evidence="8" type="ORF">DSTB1V02_LOCUS1555</name>
</gene>
<feature type="transmembrane region" description="Helical" evidence="6">
    <location>
        <begin position="522"/>
        <end position="547"/>
    </location>
</feature>
<feature type="transmembrane region" description="Helical" evidence="6">
    <location>
        <begin position="450"/>
        <end position="468"/>
    </location>
</feature>
<dbReference type="Pfam" id="PF00909">
    <property type="entry name" value="Ammonium_transp"/>
    <property type="match status" value="2"/>
</dbReference>
<keyword evidence="2 6" id="KW-0812">Transmembrane</keyword>
<evidence type="ECO:0000313" key="8">
    <source>
        <dbReference type="EMBL" id="CAD7241567.1"/>
    </source>
</evidence>
<evidence type="ECO:0000256" key="5">
    <source>
        <dbReference type="SAM" id="MobiDB-lite"/>
    </source>
</evidence>
<protein>
    <recommendedName>
        <fullName evidence="7">Ammonium transporter AmtB-like domain-containing protein</fullName>
    </recommendedName>
</protein>
<dbReference type="GO" id="GO:0005886">
    <property type="term" value="C:plasma membrane"/>
    <property type="evidence" value="ECO:0007669"/>
    <property type="project" value="TreeGrafter"/>
</dbReference>
<keyword evidence="3 6" id="KW-1133">Transmembrane helix</keyword>
<keyword evidence="9" id="KW-1185">Reference proteome</keyword>
<keyword evidence="4 6" id="KW-0472">Membrane</keyword>
<feature type="compositionally biased region" description="Polar residues" evidence="5">
    <location>
        <begin position="102"/>
        <end position="112"/>
    </location>
</feature>
<dbReference type="PANTHER" id="PTHR11730:SF58">
    <property type="entry name" value="AMMONIUM TRANSPORTER"/>
    <property type="match status" value="1"/>
</dbReference>
<dbReference type="AlphaFoldDB" id="A0A7R8X0N9"/>
<evidence type="ECO:0000313" key="9">
    <source>
        <dbReference type="Proteomes" id="UP000677054"/>
    </source>
</evidence>
<feature type="domain" description="Ammonium transporter AmtB-like" evidence="7">
    <location>
        <begin position="325"/>
        <end position="569"/>
    </location>
</feature>
<dbReference type="InterPro" id="IPR029020">
    <property type="entry name" value="Ammonium/urea_transptr"/>
</dbReference>
<name>A0A7R8X0N9_9CRUS</name>
<sequence>MTEAIGTREQVCEADLMKFLVLGTIMEPVVETMEKSNCLTFLISAFWREAMMEVCSKVEAVMVTGEVKSAGEWGNPNLVARILDWEAIRKLENRVIIRGSNRSESSGNAMNESSDHAMNESTGGSALDSAVTPAGPIYTEENGPWNDVTWILTSAFLIFTMQSGYGLVESGVVSRKNEINIQVKNGANLALGGVSYWMFGYALSFGTAAGSNPFATWGKMGDFFVNAESSATGFVYSRFLLFLERLRVASAMAERCKFSAYCLFSFFNVLVYCIPAGWVWGEEGFLNTLGVVDIGGSGAVHLSGAVRPLPLPRMKRIRSHAQFSCSQIAGMVGTWMLGPRIGRYEHGYGPLPMGNPTNTLMGLFMLWWGWLGFNAGSTFGISGNKWKYACKYANVTLLLTHLRKKEKRLHLKICFIRRKGMYDIYDLVDGILASLVSISAASPLVHPWEAILIGGMGTTLTLFAVPLIDRLRLDDPVHCVAVHGVAGIWGLIVAGLFPERDKLVGYTKGRAGLFRSGDFTLLGLQLLAVVSIIAWSAISSIILLIIIDKTVGLRASTADELVGPDYTDHMIRHEGNEDFIAWHDQYTKDMKLRRESLRPKQTNVTASASWRRFLR</sequence>
<evidence type="ECO:0000256" key="1">
    <source>
        <dbReference type="ARBA" id="ARBA00004141"/>
    </source>
</evidence>
<dbReference type="EMBL" id="LR899667">
    <property type="protein sequence ID" value="CAD7241567.1"/>
    <property type="molecule type" value="Genomic_DNA"/>
</dbReference>
<feature type="transmembrane region" description="Helical" evidence="6">
    <location>
        <begin position="361"/>
        <end position="381"/>
    </location>
</feature>
<dbReference type="InterPro" id="IPR024041">
    <property type="entry name" value="NH4_transpt_AmtB-like_dom"/>
</dbReference>
<evidence type="ECO:0000259" key="7">
    <source>
        <dbReference type="Pfam" id="PF00909"/>
    </source>
</evidence>
<dbReference type="PANTHER" id="PTHR11730">
    <property type="entry name" value="AMMONIUM TRANSPORTER"/>
    <property type="match status" value="1"/>
</dbReference>
<feature type="transmembrane region" description="Helical" evidence="6">
    <location>
        <begin position="258"/>
        <end position="278"/>
    </location>
</feature>
<dbReference type="EMBL" id="CAJPEV010000150">
    <property type="protein sequence ID" value="CAG0881413.1"/>
    <property type="molecule type" value="Genomic_DNA"/>
</dbReference>
<dbReference type="Proteomes" id="UP000677054">
    <property type="component" value="Unassembled WGS sequence"/>
</dbReference>
<comment type="subcellular location">
    <subcellularLocation>
        <location evidence="1">Membrane</location>
        <topology evidence="1">Multi-pass membrane protein</topology>
    </subcellularLocation>
</comment>
<feature type="transmembrane region" description="Helical" evidence="6">
    <location>
        <begin position="189"/>
        <end position="209"/>
    </location>
</feature>
<feature type="transmembrane region" description="Helical" evidence="6">
    <location>
        <begin position="424"/>
        <end position="444"/>
    </location>
</feature>
<evidence type="ECO:0000256" key="4">
    <source>
        <dbReference type="ARBA" id="ARBA00023136"/>
    </source>
</evidence>
<proteinExistence type="predicted"/>
<dbReference type="Gene3D" id="1.10.3430.10">
    <property type="entry name" value="Ammonium transporter AmtB like domains"/>
    <property type="match status" value="1"/>
</dbReference>
<dbReference type="GO" id="GO:0008519">
    <property type="term" value="F:ammonium channel activity"/>
    <property type="evidence" value="ECO:0007669"/>
    <property type="project" value="InterPro"/>
</dbReference>
<accession>A0A7R8X0N9</accession>
<evidence type="ECO:0000256" key="3">
    <source>
        <dbReference type="ARBA" id="ARBA00022989"/>
    </source>
</evidence>
<dbReference type="GO" id="GO:0097272">
    <property type="term" value="P:ammonium homeostasis"/>
    <property type="evidence" value="ECO:0007669"/>
    <property type="project" value="TreeGrafter"/>
</dbReference>
<dbReference type="OrthoDB" id="534912at2759"/>
<feature type="domain" description="Ammonium transporter AmtB-like" evidence="7">
    <location>
        <begin position="150"/>
        <end position="307"/>
    </location>
</feature>
<feature type="region of interest" description="Disordered" evidence="5">
    <location>
        <begin position="102"/>
        <end position="125"/>
    </location>
</feature>
<dbReference type="SUPFAM" id="SSF111352">
    <property type="entry name" value="Ammonium transporter"/>
    <property type="match status" value="1"/>
</dbReference>
<reference evidence="8" key="1">
    <citation type="submission" date="2020-11" db="EMBL/GenBank/DDBJ databases">
        <authorList>
            <person name="Tran Van P."/>
        </authorList>
    </citation>
    <scope>NUCLEOTIDE SEQUENCE</scope>
</reference>
<evidence type="ECO:0000256" key="2">
    <source>
        <dbReference type="ARBA" id="ARBA00022692"/>
    </source>
</evidence>
<organism evidence="8">
    <name type="scientific">Darwinula stevensoni</name>
    <dbReference type="NCBI Taxonomy" id="69355"/>
    <lineage>
        <taxon>Eukaryota</taxon>
        <taxon>Metazoa</taxon>
        <taxon>Ecdysozoa</taxon>
        <taxon>Arthropoda</taxon>
        <taxon>Crustacea</taxon>
        <taxon>Oligostraca</taxon>
        <taxon>Ostracoda</taxon>
        <taxon>Podocopa</taxon>
        <taxon>Podocopida</taxon>
        <taxon>Darwinulocopina</taxon>
        <taxon>Darwinuloidea</taxon>
        <taxon>Darwinulidae</taxon>
        <taxon>Darwinula</taxon>
    </lineage>
</organism>
<feature type="transmembrane region" description="Helical" evidence="6">
    <location>
        <begin position="229"/>
        <end position="246"/>
    </location>
</feature>